<evidence type="ECO:0000256" key="14">
    <source>
        <dbReference type="PIRSR" id="PIRSR001461-3"/>
    </source>
</evidence>
<dbReference type="EC" id="5.1.3.1" evidence="7 10"/>
<feature type="binding site" evidence="10 14">
    <location>
        <begin position="146"/>
        <end position="149"/>
    </location>
    <ligand>
        <name>substrate</name>
    </ligand>
</feature>
<dbReference type="GO" id="GO:0005737">
    <property type="term" value="C:cytoplasm"/>
    <property type="evidence" value="ECO:0007669"/>
    <property type="project" value="UniProtKB-ARBA"/>
</dbReference>
<keyword evidence="9 10" id="KW-0413">Isomerase</keyword>
<sequence length="228" mass="24589">MTNRPLIVAPSILGADLGRIEVEAKRIHESGAEWVHVDIMDGHFVPNISFGVNMVRTLRRLMGEATLDVHLMIEQPDRYANEFIEAGADCLNIHLEARHQSARTLASIREKGCRAGLALNPATLLKHATPLLPLCDQLLCMTVNPGFGGQPFLSEVLPKIREARETILRQNVQVDISVDGGINNETAAQCVASGANILVSGSYLFSQPDLTKAVSSMRSAATAANVSG</sequence>
<keyword evidence="10 11" id="KW-0119">Carbohydrate metabolism</keyword>
<evidence type="ECO:0000256" key="5">
    <source>
        <dbReference type="ARBA" id="ARBA00001954"/>
    </source>
</evidence>
<dbReference type="SUPFAM" id="SSF51366">
    <property type="entry name" value="Ribulose-phoshate binding barrel"/>
    <property type="match status" value="1"/>
</dbReference>
<comment type="cofactor">
    <cofactor evidence="5">
        <name>Fe(2+)</name>
        <dbReference type="ChEBI" id="CHEBI:29033"/>
    </cofactor>
</comment>
<keyword evidence="13" id="KW-0862">Zinc</keyword>
<feature type="binding site" evidence="10 14">
    <location>
        <position position="70"/>
    </location>
    <ligand>
        <name>substrate</name>
    </ligand>
</feature>
<evidence type="ECO:0000256" key="6">
    <source>
        <dbReference type="ARBA" id="ARBA00009541"/>
    </source>
</evidence>
<dbReference type="GO" id="GO:0046872">
    <property type="term" value="F:metal ion binding"/>
    <property type="evidence" value="ECO:0007669"/>
    <property type="project" value="UniProtKB-UniRule"/>
</dbReference>
<evidence type="ECO:0000313" key="16">
    <source>
        <dbReference type="Proteomes" id="UP000051269"/>
    </source>
</evidence>
<evidence type="ECO:0000256" key="4">
    <source>
        <dbReference type="ARBA" id="ARBA00001947"/>
    </source>
</evidence>
<feature type="active site" description="Proton acceptor" evidence="10 12">
    <location>
        <position position="38"/>
    </location>
</feature>
<evidence type="ECO:0000256" key="11">
    <source>
        <dbReference type="PIRNR" id="PIRNR001461"/>
    </source>
</evidence>
<protein>
    <recommendedName>
        <fullName evidence="7 10">Ribulose-phosphate 3-epimerase</fullName>
        <ecNumber evidence="7 10">5.1.3.1</ecNumber>
    </recommendedName>
</protein>
<dbReference type="InterPro" id="IPR026019">
    <property type="entry name" value="Ribul_P_3_epim"/>
</dbReference>
<evidence type="ECO:0000256" key="3">
    <source>
        <dbReference type="ARBA" id="ARBA00001941"/>
    </source>
</evidence>
<dbReference type="Pfam" id="PF00834">
    <property type="entry name" value="Ribul_P_3_epim"/>
    <property type="match status" value="1"/>
</dbReference>
<comment type="cofactor">
    <cofactor evidence="4">
        <name>Zn(2+)</name>
        <dbReference type="ChEBI" id="CHEBI:29105"/>
    </cofactor>
</comment>
<comment type="catalytic activity">
    <reaction evidence="1 10 11">
        <text>D-ribulose 5-phosphate = D-xylulose 5-phosphate</text>
        <dbReference type="Rhea" id="RHEA:13677"/>
        <dbReference type="ChEBI" id="CHEBI:57737"/>
        <dbReference type="ChEBI" id="CHEBI:58121"/>
        <dbReference type="EC" id="5.1.3.1"/>
    </reaction>
</comment>
<evidence type="ECO:0000256" key="12">
    <source>
        <dbReference type="PIRSR" id="PIRSR001461-1"/>
    </source>
</evidence>
<keyword evidence="13" id="KW-0170">Cobalt</keyword>
<dbReference type="Gene3D" id="3.20.20.70">
    <property type="entry name" value="Aldolase class I"/>
    <property type="match status" value="1"/>
</dbReference>
<dbReference type="HAMAP" id="MF_02227">
    <property type="entry name" value="RPE"/>
    <property type="match status" value="1"/>
</dbReference>
<feature type="binding site" evidence="10 13">
    <location>
        <position position="38"/>
    </location>
    <ligand>
        <name>a divalent metal cation</name>
        <dbReference type="ChEBI" id="CHEBI:60240"/>
    </ligand>
</feature>
<evidence type="ECO:0000256" key="2">
    <source>
        <dbReference type="ARBA" id="ARBA00001936"/>
    </source>
</evidence>
<dbReference type="PIRSF" id="PIRSF001461">
    <property type="entry name" value="RPE"/>
    <property type="match status" value="1"/>
</dbReference>
<comment type="cofactor">
    <cofactor evidence="2">
        <name>Mn(2+)</name>
        <dbReference type="ChEBI" id="CHEBI:29035"/>
    </cofactor>
</comment>
<evidence type="ECO:0000256" key="8">
    <source>
        <dbReference type="ARBA" id="ARBA00022723"/>
    </source>
</evidence>
<feature type="binding site" evidence="10 13">
    <location>
        <position position="179"/>
    </location>
    <ligand>
        <name>a divalent metal cation</name>
        <dbReference type="ChEBI" id="CHEBI:60240"/>
    </ligand>
</feature>
<dbReference type="AlphaFoldDB" id="A0A0R2RID1"/>
<comment type="pathway">
    <text evidence="10">Carbohydrate degradation.</text>
</comment>
<keyword evidence="8 10" id="KW-0479">Metal-binding</keyword>
<feature type="active site" description="Proton donor" evidence="10 12">
    <location>
        <position position="179"/>
    </location>
</feature>
<organism evidence="15 16">
    <name type="scientific">Verrucomicrobia subdivision 6 bacterium BACL9 MAG-120507-bin52</name>
    <dbReference type="NCBI Taxonomy" id="1655590"/>
    <lineage>
        <taxon>Bacteria</taxon>
        <taxon>Pseudomonadati</taxon>
        <taxon>Verrucomicrobiota</taxon>
        <taxon>Verrucomicrobiia</taxon>
        <taxon>Verrucomicrobiales</taxon>
        <taxon>Verrucomicrobia subdivision 6</taxon>
    </lineage>
</organism>
<name>A0A0R2RID1_9BACT</name>
<comment type="similarity">
    <text evidence="6 10 11">Belongs to the ribulose-phosphate 3-epimerase family.</text>
</comment>
<comment type="function">
    <text evidence="10">Catalyzes the reversible epimerization of D-ribulose 5-phosphate to D-xylulose 5-phosphate.</text>
</comment>
<keyword evidence="13" id="KW-0464">Manganese</keyword>
<comment type="caution">
    <text evidence="15">The sequence shown here is derived from an EMBL/GenBank/DDBJ whole genome shotgun (WGS) entry which is preliminary data.</text>
</comment>
<evidence type="ECO:0000313" key="15">
    <source>
        <dbReference type="EMBL" id="KRO62424.1"/>
    </source>
</evidence>
<dbReference type="InterPro" id="IPR011060">
    <property type="entry name" value="RibuloseP-bd_barrel"/>
</dbReference>
<comment type="cofactor">
    <cofactor evidence="3">
        <name>Co(2+)</name>
        <dbReference type="ChEBI" id="CHEBI:48828"/>
    </cofactor>
</comment>
<dbReference type="GO" id="GO:0004750">
    <property type="term" value="F:D-ribulose-phosphate 3-epimerase activity"/>
    <property type="evidence" value="ECO:0007669"/>
    <property type="project" value="UniProtKB-UniRule"/>
</dbReference>
<dbReference type="GO" id="GO:0019323">
    <property type="term" value="P:pentose catabolic process"/>
    <property type="evidence" value="ECO:0007669"/>
    <property type="project" value="UniProtKB-UniRule"/>
</dbReference>
<dbReference type="FunFam" id="3.20.20.70:FF:000004">
    <property type="entry name" value="Ribulose-phosphate 3-epimerase"/>
    <property type="match status" value="1"/>
</dbReference>
<evidence type="ECO:0000256" key="10">
    <source>
        <dbReference type="HAMAP-Rule" id="MF_02227"/>
    </source>
</evidence>
<feature type="binding site" evidence="10 14">
    <location>
        <begin position="201"/>
        <end position="202"/>
    </location>
    <ligand>
        <name>substrate</name>
    </ligand>
</feature>
<dbReference type="Proteomes" id="UP000051269">
    <property type="component" value="Unassembled WGS sequence"/>
</dbReference>
<feature type="binding site" evidence="10 13">
    <location>
        <position position="36"/>
    </location>
    <ligand>
        <name>a divalent metal cation</name>
        <dbReference type="ChEBI" id="CHEBI:60240"/>
    </ligand>
</feature>
<evidence type="ECO:0000256" key="9">
    <source>
        <dbReference type="ARBA" id="ARBA00023235"/>
    </source>
</evidence>
<dbReference type="CDD" id="cd00429">
    <property type="entry name" value="RPE"/>
    <property type="match status" value="1"/>
</dbReference>
<evidence type="ECO:0000256" key="13">
    <source>
        <dbReference type="PIRSR" id="PIRSR001461-2"/>
    </source>
</evidence>
<feature type="binding site" evidence="10">
    <location>
        <begin position="179"/>
        <end position="181"/>
    </location>
    <ligand>
        <name>substrate</name>
    </ligand>
</feature>
<dbReference type="InterPro" id="IPR013785">
    <property type="entry name" value="Aldolase_TIM"/>
</dbReference>
<dbReference type="NCBIfam" id="NF004076">
    <property type="entry name" value="PRK05581.1-4"/>
    <property type="match status" value="1"/>
</dbReference>
<feature type="binding site" evidence="14">
    <location>
        <position position="181"/>
    </location>
    <ligand>
        <name>substrate</name>
    </ligand>
</feature>
<proteinExistence type="inferred from homology"/>
<evidence type="ECO:0000256" key="1">
    <source>
        <dbReference type="ARBA" id="ARBA00001782"/>
    </source>
</evidence>
<accession>A0A0R2RID1</accession>
<dbReference type="NCBIfam" id="TIGR01163">
    <property type="entry name" value="rpe"/>
    <property type="match status" value="1"/>
</dbReference>
<reference evidence="15 16" key="1">
    <citation type="submission" date="2015-10" db="EMBL/GenBank/DDBJ databases">
        <title>Metagenome-Assembled Genomes uncover a global brackish microbiome.</title>
        <authorList>
            <person name="Hugerth L.W."/>
            <person name="Larsson J."/>
            <person name="Alneberg J."/>
            <person name="Lindh M.V."/>
            <person name="Legrand C."/>
            <person name="Pinhassi J."/>
            <person name="Andersson A.F."/>
        </authorList>
    </citation>
    <scope>NUCLEOTIDE SEQUENCE [LARGE SCALE GENOMIC DNA]</scope>
    <source>
        <strain evidence="15">BACL18 MAG-120507-bin52</strain>
    </source>
</reference>
<feature type="binding site" evidence="10 14">
    <location>
        <position position="11"/>
    </location>
    <ligand>
        <name>substrate</name>
    </ligand>
</feature>
<dbReference type="InterPro" id="IPR000056">
    <property type="entry name" value="Ribul_P_3_epim-like"/>
</dbReference>
<comment type="cofactor">
    <cofactor evidence="10 13">
        <name>a divalent metal cation</name>
        <dbReference type="ChEBI" id="CHEBI:60240"/>
    </cofactor>
    <text evidence="10 13">Binds 1 divalent metal cation per subunit.</text>
</comment>
<dbReference type="EMBL" id="LIBO01000079">
    <property type="protein sequence ID" value="KRO62424.1"/>
    <property type="molecule type" value="Genomic_DNA"/>
</dbReference>
<dbReference type="PROSITE" id="PS01085">
    <property type="entry name" value="RIBUL_P_3_EPIMER_1"/>
    <property type="match status" value="1"/>
</dbReference>
<evidence type="ECO:0000256" key="7">
    <source>
        <dbReference type="ARBA" id="ARBA00013188"/>
    </source>
</evidence>
<gene>
    <name evidence="10" type="primary">rpe</name>
    <name evidence="15" type="ORF">ABR82_05460</name>
</gene>
<dbReference type="GO" id="GO:0006098">
    <property type="term" value="P:pentose-phosphate shunt"/>
    <property type="evidence" value="ECO:0007669"/>
    <property type="project" value="UniProtKB-UniRule"/>
</dbReference>
<dbReference type="PANTHER" id="PTHR11749">
    <property type="entry name" value="RIBULOSE-5-PHOSPHATE-3-EPIMERASE"/>
    <property type="match status" value="1"/>
</dbReference>
<feature type="binding site" evidence="10 13">
    <location>
        <position position="70"/>
    </location>
    <ligand>
        <name>a divalent metal cation</name>
        <dbReference type="ChEBI" id="CHEBI:60240"/>
    </ligand>
</feature>